<dbReference type="SMART" id="SM00382">
    <property type="entry name" value="AAA"/>
    <property type="match status" value="2"/>
</dbReference>
<dbReference type="SUPFAM" id="SSF52540">
    <property type="entry name" value="P-loop containing nucleoside triphosphate hydrolases"/>
    <property type="match status" value="2"/>
</dbReference>
<dbReference type="HOGENOM" id="CLU_000604_92_2_5"/>
<evidence type="ECO:0000256" key="1">
    <source>
        <dbReference type="ARBA" id="ARBA00004202"/>
    </source>
</evidence>
<keyword evidence="5" id="KW-0677">Repeat</keyword>
<dbReference type="PROSITE" id="PS00211">
    <property type="entry name" value="ABC_TRANSPORTER_1"/>
    <property type="match status" value="1"/>
</dbReference>
<dbReference type="PROSITE" id="PS50893">
    <property type="entry name" value="ABC_TRANSPORTER_2"/>
    <property type="match status" value="2"/>
</dbReference>
<evidence type="ECO:0000256" key="3">
    <source>
        <dbReference type="ARBA" id="ARBA00022475"/>
    </source>
</evidence>
<evidence type="ECO:0000256" key="7">
    <source>
        <dbReference type="ARBA" id="ARBA00022840"/>
    </source>
</evidence>
<dbReference type="InterPro" id="IPR003593">
    <property type="entry name" value="AAA+_ATPase"/>
</dbReference>
<dbReference type="GO" id="GO:0005524">
    <property type="term" value="F:ATP binding"/>
    <property type="evidence" value="ECO:0007669"/>
    <property type="project" value="UniProtKB-KW"/>
</dbReference>
<dbReference type="EMBL" id="CP000697">
    <property type="protein sequence ID" value="ABQ30280.1"/>
    <property type="molecule type" value="Genomic_DNA"/>
</dbReference>
<dbReference type="AlphaFoldDB" id="A5FXE8"/>
<dbReference type="CDD" id="cd03216">
    <property type="entry name" value="ABC_Carb_Monos_I"/>
    <property type="match status" value="1"/>
</dbReference>
<dbReference type="PANTHER" id="PTHR43790:SF3">
    <property type="entry name" value="D-ALLOSE IMPORT ATP-BINDING PROTEIN ALSA-RELATED"/>
    <property type="match status" value="1"/>
</dbReference>
<evidence type="ECO:0000313" key="11">
    <source>
        <dbReference type="EMBL" id="ABQ30280.1"/>
    </source>
</evidence>
<dbReference type="RefSeq" id="WP_011941963.1">
    <property type="nucleotide sequence ID" value="NC_009484.1"/>
</dbReference>
<dbReference type="KEGG" id="acr:Acry_1064"/>
<keyword evidence="2" id="KW-0813">Transport</keyword>
<dbReference type="InterPro" id="IPR017871">
    <property type="entry name" value="ABC_transporter-like_CS"/>
</dbReference>
<dbReference type="CDD" id="cd03215">
    <property type="entry name" value="ABC_Carb_Monos_II"/>
    <property type="match status" value="1"/>
</dbReference>
<dbReference type="GO" id="GO:0005886">
    <property type="term" value="C:plasma membrane"/>
    <property type="evidence" value="ECO:0007669"/>
    <property type="project" value="UniProtKB-SubCell"/>
</dbReference>
<evidence type="ECO:0000256" key="4">
    <source>
        <dbReference type="ARBA" id="ARBA00022597"/>
    </source>
</evidence>
<dbReference type="Pfam" id="PF00005">
    <property type="entry name" value="ABC_tran"/>
    <property type="match status" value="2"/>
</dbReference>
<dbReference type="Proteomes" id="UP000000245">
    <property type="component" value="Chromosome"/>
</dbReference>
<accession>A5FXE8</accession>
<keyword evidence="12" id="KW-1185">Reference proteome</keyword>
<feature type="domain" description="ABC transporter" evidence="10">
    <location>
        <begin position="6"/>
        <end position="241"/>
    </location>
</feature>
<evidence type="ECO:0000256" key="2">
    <source>
        <dbReference type="ARBA" id="ARBA00022448"/>
    </source>
</evidence>
<dbReference type="eggNOG" id="COG1129">
    <property type="taxonomic scope" value="Bacteria"/>
</dbReference>
<reference evidence="11 12" key="1">
    <citation type="submission" date="2007-05" db="EMBL/GenBank/DDBJ databases">
        <title>Complete sequence of chromosome of Acidiphilium cryptum JF-5.</title>
        <authorList>
            <consortium name="US DOE Joint Genome Institute"/>
            <person name="Copeland A."/>
            <person name="Lucas S."/>
            <person name="Lapidus A."/>
            <person name="Barry K."/>
            <person name="Detter J.C."/>
            <person name="Glavina del Rio T."/>
            <person name="Hammon N."/>
            <person name="Israni S."/>
            <person name="Dalin E."/>
            <person name="Tice H."/>
            <person name="Pitluck S."/>
            <person name="Sims D."/>
            <person name="Brettin T."/>
            <person name="Bruce D."/>
            <person name="Han C."/>
            <person name="Schmutz J."/>
            <person name="Larimer F."/>
            <person name="Land M."/>
            <person name="Hauser L."/>
            <person name="Kyrpides N."/>
            <person name="Kim E."/>
            <person name="Magnuson T."/>
            <person name="Richardson P."/>
        </authorList>
    </citation>
    <scope>NUCLEOTIDE SEQUENCE [LARGE SCALE GENOMIC DNA]</scope>
    <source>
        <strain evidence="11 12">JF-5</strain>
    </source>
</reference>
<organism evidence="11 12">
    <name type="scientific">Acidiphilium cryptum (strain JF-5)</name>
    <dbReference type="NCBI Taxonomy" id="349163"/>
    <lineage>
        <taxon>Bacteria</taxon>
        <taxon>Pseudomonadati</taxon>
        <taxon>Pseudomonadota</taxon>
        <taxon>Alphaproteobacteria</taxon>
        <taxon>Acetobacterales</taxon>
        <taxon>Acidocellaceae</taxon>
        <taxon>Acidiphilium</taxon>
    </lineage>
</organism>
<evidence type="ECO:0000313" key="12">
    <source>
        <dbReference type="Proteomes" id="UP000000245"/>
    </source>
</evidence>
<evidence type="ECO:0000259" key="10">
    <source>
        <dbReference type="PROSITE" id="PS50893"/>
    </source>
</evidence>
<sequence length="504" mass="54099">MSAPVFQAESVTKAFPGTLALDRVDFAAHAGAVNILVGENGAGKSTLMKIIAGAERPTGGRLLLDGEPVSFATPSEATAKGIGIIYQELDLCPNLSVAENIFLGHEAGKGALVDRKRQIEVARQILRRLDHDIDPNRLVGDLSVSLQQIVAIAKALRHEVRVLIMDEPTSALSAGEVRTLFKLIRDLKAQGVAIIYISHRMEELLEIGDYITVLRDGRVAAHAPMQGIDMGWILHRMLGDTTLDVPHHGNVATGAPILAVAGLRCPRTENGVSVEGVSLEVRRGEIVGLFGLMGAGRTELLECLMGLHPESTGEVALAGETLDPRLGLDQRIARGMMLIPEDRQAAGIVQTMTLGENITLANLGQYENFGWLQRNFGASDIAATIRNLAIKAFSPTQMITTLSGGNQQKAIVGKALLIRPQLLLMDEPGRGIDVKAKAEIFTIMNRLAAEGIGILFVSSEVKEIVALADRTIVMSEGRITAEFARGAYDEQDLMRAAARAREAA</sequence>
<protein>
    <submittedName>
        <fullName evidence="11">Monosaccharide ABC transporter ATP-binding protein, CUT2 family</fullName>
    </submittedName>
</protein>
<dbReference type="FunFam" id="3.40.50.300:FF:000127">
    <property type="entry name" value="Ribose import ATP-binding protein RbsA"/>
    <property type="match status" value="1"/>
</dbReference>
<keyword evidence="8" id="KW-1278">Translocase</keyword>
<dbReference type="InterPro" id="IPR027417">
    <property type="entry name" value="P-loop_NTPase"/>
</dbReference>
<keyword evidence="7 11" id="KW-0067">ATP-binding</keyword>
<evidence type="ECO:0000256" key="9">
    <source>
        <dbReference type="ARBA" id="ARBA00023136"/>
    </source>
</evidence>
<evidence type="ECO:0000256" key="5">
    <source>
        <dbReference type="ARBA" id="ARBA00022737"/>
    </source>
</evidence>
<keyword evidence="6" id="KW-0547">Nucleotide-binding</keyword>
<keyword evidence="9" id="KW-0472">Membrane</keyword>
<proteinExistence type="predicted"/>
<dbReference type="InterPro" id="IPR003439">
    <property type="entry name" value="ABC_transporter-like_ATP-bd"/>
</dbReference>
<evidence type="ECO:0000256" key="8">
    <source>
        <dbReference type="ARBA" id="ARBA00022967"/>
    </source>
</evidence>
<evidence type="ECO:0000256" key="6">
    <source>
        <dbReference type="ARBA" id="ARBA00022741"/>
    </source>
</evidence>
<dbReference type="InterPro" id="IPR050107">
    <property type="entry name" value="ABC_carbohydrate_import_ATPase"/>
</dbReference>
<dbReference type="Gene3D" id="3.40.50.300">
    <property type="entry name" value="P-loop containing nucleotide triphosphate hydrolases"/>
    <property type="match status" value="2"/>
</dbReference>
<name>A5FXE8_ACICJ</name>
<dbReference type="PANTHER" id="PTHR43790">
    <property type="entry name" value="CARBOHYDRATE TRANSPORT ATP-BINDING PROTEIN MG119-RELATED"/>
    <property type="match status" value="1"/>
</dbReference>
<gene>
    <name evidence="11" type="ordered locus">Acry_1064</name>
</gene>
<keyword evidence="3" id="KW-1003">Cell membrane</keyword>
<dbReference type="GO" id="GO:0016887">
    <property type="term" value="F:ATP hydrolysis activity"/>
    <property type="evidence" value="ECO:0007669"/>
    <property type="project" value="InterPro"/>
</dbReference>
<dbReference type="STRING" id="349163.Acry_1064"/>
<comment type="subcellular location">
    <subcellularLocation>
        <location evidence="1">Cell membrane</location>
        <topology evidence="1">Peripheral membrane protein</topology>
    </subcellularLocation>
</comment>
<keyword evidence="4" id="KW-0762">Sugar transport</keyword>
<feature type="domain" description="ABC transporter" evidence="10">
    <location>
        <begin position="258"/>
        <end position="501"/>
    </location>
</feature>